<sequence>MSVEELRYLPAEPIPYTNEEQDKLYASPASDEAGQNRHGADHVSRPQRSEGKNDRNTLYEKDSLQIHLDTLE</sequence>
<dbReference type="EMBL" id="JAAMPC010000002">
    <property type="protein sequence ID" value="KAG2327828.1"/>
    <property type="molecule type" value="Genomic_DNA"/>
</dbReference>
<feature type="region of interest" description="Disordered" evidence="1">
    <location>
        <begin position="1"/>
        <end position="72"/>
    </location>
</feature>
<accession>A0A8X7WBP6</accession>
<gene>
    <name evidence="2" type="ORF">Bca52824_010556</name>
</gene>
<evidence type="ECO:0000256" key="1">
    <source>
        <dbReference type="SAM" id="MobiDB-lite"/>
    </source>
</evidence>
<protein>
    <submittedName>
        <fullName evidence="2">Uncharacterized protein</fullName>
    </submittedName>
</protein>
<proteinExistence type="predicted"/>
<comment type="caution">
    <text evidence="2">The sequence shown here is derived from an EMBL/GenBank/DDBJ whole genome shotgun (WGS) entry which is preliminary data.</text>
</comment>
<dbReference type="Proteomes" id="UP000886595">
    <property type="component" value="Unassembled WGS sequence"/>
</dbReference>
<organism evidence="2 3">
    <name type="scientific">Brassica carinata</name>
    <name type="common">Ethiopian mustard</name>
    <name type="synonym">Abyssinian cabbage</name>
    <dbReference type="NCBI Taxonomy" id="52824"/>
    <lineage>
        <taxon>Eukaryota</taxon>
        <taxon>Viridiplantae</taxon>
        <taxon>Streptophyta</taxon>
        <taxon>Embryophyta</taxon>
        <taxon>Tracheophyta</taxon>
        <taxon>Spermatophyta</taxon>
        <taxon>Magnoliopsida</taxon>
        <taxon>eudicotyledons</taxon>
        <taxon>Gunneridae</taxon>
        <taxon>Pentapetalae</taxon>
        <taxon>rosids</taxon>
        <taxon>malvids</taxon>
        <taxon>Brassicales</taxon>
        <taxon>Brassicaceae</taxon>
        <taxon>Brassiceae</taxon>
        <taxon>Brassica</taxon>
    </lineage>
</organism>
<dbReference type="AlphaFoldDB" id="A0A8X7WBP6"/>
<name>A0A8X7WBP6_BRACI</name>
<feature type="compositionally biased region" description="Basic and acidic residues" evidence="1">
    <location>
        <begin position="34"/>
        <end position="72"/>
    </location>
</feature>
<keyword evidence="3" id="KW-1185">Reference proteome</keyword>
<reference evidence="2 3" key="1">
    <citation type="submission" date="2020-02" db="EMBL/GenBank/DDBJ databases">
        <authorList>
            <person name="Ma Q."/>
            <person name="Huang Y."/>
            <person name="Song X."/>
            <person name="Pei D."/>
        </authorList>
    </citation>
    <scope>NUCLEOTIDE SEQUENCE [LARGE SCALE GENOMIC DNA]</scope>
    <source>
        <strain evidence="2">Sxm20200214</strain>
        <tissue evidence="2">Leaf</tissue>
    </source>
</reference>
<evidence type="ECO:0000313" key="2">
    <source>
        <dbReference type="EMBL" id="KAG2327828.1"/>
    </source>
</evidence>
<evidence type="ECO:0000313" key="3">
    <source>
        <dbReference type="Proteomes" id="UP000886595"/>
    </source>
</evidence>